<protein>
    <recommendedName>
        <fullName evidence="7">Importin N-terminal domain-containing protein</fullName>
    </recommendedName>
</protein>
<name>A0A024GAQ6_9STRA</name>
<dbReference type="AlphaFoldDB" id="A0A024GAQ6"/>
<dbReference type="EMBL" id="CAIX01000055">
    <property type="protein sequence ID" value="CCI43764.1"/>
    <property type="molecule type" value="Genomic_DNA"/>
</dbReference>
<evidence type="ECO:0000256" key="3">
    <source>
        <dbReference type="ARBA" id="ARBA00022448"/>
    </source>
</evidence>
<dbReference type="SUPFAM" id="SSF48371">
    <property type="entry name" value="ARM repeat"/>
    <property type="match status" value="1"/>
</dbReference>
<dbReference type="PANTHER" id="PTHR12363:SF33">
    <property type="entry name" value="IMPORTIN-13"/>
    <property type="match status" value="1"/>
</dbReference>
<evidence type="ECO:0000313" key="6">
    <source>
        <dbReference type="Proteomes" id="UP000053237"/>
    </source>
</evidence>
<keyword evidence="4" id="KW-0539">Nucleus</keyword>
<evidence type="ECO:0008006" key="7">
    <source>
        <dbReference type="Google" id="ProtNLM"/>
    </source>
</evidence>
<evidence type="ECO:0000256" key="4">
    <source>
        <dbReference type="ARBA" id="ARBA00023242"/>
    </source>
</evidence>
<comment type="similarity">
    <text evidence="2">Belongs to the importin beta family.</text>
</comment>
<gene>
    <name evidence="5" type="ORF">BN9_045480</name>
</gene>
<dbReference type="OrthoDB" id="435593at2759"/>
<dbReference type="Proteomes" id="UP000053237">
    <property type="component" value="Unassembled WGS sequence"/>
</dbReference>
<dbReference type="InterPro" id="IPR016024">
    <property type="entry name" value="ARM-type_fold"/>
</dbReference>
<dbReference type="GO" id="GO:0005737">
    <property type="term" value="C:cytoplasm"/>
    <property type="evidence" value="ECO:0007669"/>
    <property type="project" value="TreeGrafter"/>
</dbReference>
<keyword evidence="6" id="KW-1185">Reference proteome</keyword>
<organism evidence="5 6">
    <name type="scientific">Albugo candida</name>
    <dbReference type="NCBI Taxonomy" id="65357"/>
    <lineage>
        <taxon>Eukaryota</taxon>
        <taxon>Sar</taxon>
        <taxon>Stramenopiles</taxon>
        <taxon>Oomycota</taxon>
        <taxon>Peronosporomycetes</taxon>
        <taxon>Albuginales</taxon>
        <taxon>Albuginaceae</taxon>
        <taxon>Albugo</taxon>
    </lineage>
</organism>
<dbReference type="GO" id="GO:0005634">
    <property type="term" value="C:nucleus"/>
    <property type="evidence" value="ECO:0007669"/>
    <property type="project" value="UniProtKB-SubCell"/>
</dbReference>
<dbReference type="GO" id="GO:0006606">
    <property type="term" value="P:protein import into nucleus"/>
    <property type="evidence" value="ECO:0007669"/>
    <property type="project" value="TreeGrafter"/>
</dbReference>
<keyword evidence="3" id="KW-0813">Transport</keyword>
<comment type="subcellular location">
    <subcellularLocation>
        <location evidence="1">Nucleus</location>
    </subcellularLocation>
</comment>
<dbReference type="InterPro" id="IPR051345">
    <property type="entry name" value="Importin_beta-like_NTR"/>
</dbReference>
<dbReference type="InParanoid" id="A0A024GAQ6"/>
<reference evidence="5 6" key="1">
    <citation type="submission" date="2012-05" db="EMBL/GenBank/DDBJ databases">
        <title>Recombination and specialization in a pathogen metapopulation.</title>
        <authorList>
            <person name="Gardiner A."/>
            <person name="Kemen E."/>
            <person name="Schultz-Larsen T."/>
            <person name="MacLean D."/>
            <person name="Van Oosterhout C."/>
            <person name="Jones J.D.G."/>
        </authorList>
    </citation>
    <scope>NUCLEOTIDE SEQUENCE [LARGE SCALE GENOMIC DNA]</scope>
    <source>
        <strain evidence="5 6">Ac Nc2</strain>
    </source>
</reference>
<accession>A0A024GAQ6</accession>
<dbReference type="Gene3D" id="1.25.10.10">
    <property type="entry name" value="Leucine-rich Repeat Variant"/>
    <property type="match status" value="1"/>
</dbReference>
<evidence type="ECO:0000256" key="2">
    <source>
        <dbReference type="ARBA" id="ARBA00007991"/>
    </source>
</evidence>
<comment type="caution">
    <text evidence="5">The sequence shown here is derived from an EMBL/GenBank/DDBJ whole genome shotgun (WGS) entry which is preliminary data.</text>
</comment>
<evidence type="ECO:0000256" key="1">
    <source>
        <dbReference type="ARBA" id="ARBA00004123"/>
    </source>
</evidence>
<evidence type="ECO:0000313" key="5">
    <source>
        <dbReference type="EMBL" id="CCI43764.1"/>
    </source>
</evidence>
<dbReference type="InterPro" id="IPR011989">
    <property type="entry name" value="ARM-like"/>
</dbReference>
<proteinExistence type="inferred from homology"/>
<dbReference type="PANTHER" id="PTHR12363">
    <property type="entry name" value="TRANSPORTIN 3 AND IMPORTIN 13"/>
    <property type="match status" value="1"/>
</dbReference>
<sequence length="991" mass="112325">MNELSACAHALLDGVPNKIKQKEADQWICDFKNTNAAWSICIEAIRDYSNDTTLVFVAIQILRQKVEKEWFYLTIEEQNYFEMTFMEFSECTATKNSATVPAFVRRVACDNLALTAVRRPESWKSIFLRFYSIASGERGQEYCYEGFITLLEILGAIPSKLILSEAFDKNEVFERALNVYICEKENVRLIALSSMRSFPNSNSTALQCIENWVVGSIPGRPTFGLDITDICSNGDLLEKLFDVMMGFSELDTLLATSIMTDILSAGPREISAQESNHPHNMHHRMISQMTLMLLHMLERLQTEASARNNVYRGIAQILSILATQYLSVICQEEVAIKHQQLTRKLMQALLILTAFPDVETAQLILEFWYFFLDDTSSSPWKLLSRSCDEPEILDFLNSAVRALLSQCHLPDHILLAESYGTNETNPEISAFRSEIADTLLSMFKRWPSPNGAECCFNQLAAMMEDGTNIATIESILYVLDRLLELFDVITSNGIDSNRSSDHGCIHVSEKVLLQCLRLPDHSVVFFSIARYLKSLVHLQELSHATKKVAIGFLLQGLTFPSRIEVITPLLFELISKTSTTLSLQERHAAAQTLSQHCHLRLHLDCHLDQVGDLLATLYQLIGMQDTQESCNISHQLLLSMKHRLCSESDIAAKSLYLMGRLVAGIVNPARKINVLVYTWHESCQALLQCRNHPSLHHYIFPFVNSCLFLMIGNDFERLEHILNLCLTEYSICFHQVILCLTTMYSMLPPNADNFKNLADSAFSRCSNIMLSKVGYHSSNSEHKNIEHLMQLSNGASTAVIVESELPEYFKLAHIALVLPADRSNLNNLFEQSARLGCVVLACDHKIRSLNESACRFIVEIIIQQFGSSPKSITKKNIQVASAIMPEFLCNLLTFLDPRRTGYTKKSIWDYLYTLRFSPNVSPALQYHVAETCLLLLSKQLDNKKLMFLSDEGQMILLQILSPSGQRKQPSRMQFRQQFGAAQQELLRSNRT</sequence>